<name>A0A9X1F5Z6_9SPHN</name>
<dbReference type="AlphaFoldDB" id="A0A9X1F5Z6"/>
<dbReference type="EMBL" id="JAGSPC010000001">
    <property type="protein sequence ID" value="MBV7259445.1"/>
    <property type="molecule type" value="Genomic_DNA"/>
</dbReference>
<dbReference type="Pfam" id="PF13527">
    <property type="entry name" value="Acetyltransf_9"/>
    <property type="match status" value="1"/>
</dbReference>
<dbReference type="CDD" id="cd04301">
    <property type="entry name" value="NAT_SF"/>
    <property type="match status" value="1"/>
</dbReference>
<comment type="caution">
    <text evidence="1">The sequence shown here is derived from an EMBL/GenBank/DDBJ whole genome shotgun (WGS) entry which is preliminary data.</text>
</comment>
<accession>A0A9X1F5Z6</accession>
<evidence type="ECO:0000313" key="2">
    <source>
        <dbReference type="Proteomes" id="UP001138681"/>
    </source>
</evidence>
<protein>
    <submittedName>
        <fullName evidence="1">N-acetyltransferase</fullName>
    </submittedName>
</protein>
<evidence type="ECO:0000313" key="1">
    <source>
        <dbReference type="EMBL" id="MBV7259445.1"/>
    </source>
</evidence>
<organism evidence="1 2">
    <name type="scientific">Erythrobacter crassostreae</name>
    <dbReference type="NCBI Taxonomy" id="2828328"/>
    <lineage>
        <taxon>Bacteria</taxon>
        <taxon>Pseudomonadati</taxon>
        <taxon>Pseudomonadota</taxon>
        <taxon>Alphaproteobacteria</taxon>
        <taxon>Sphingomonadales</taxon>
        <taxon>Erythrobacteraceae</taxon>
        <taxon>Erythrobacter/Porphyrobacter group</taxon>
        <taxon>Erythrobacter</taxon>
    </lineage>
</organism>
<sequence length="185" mass="19682">MSADTATLIPLSAVEPAMIEELLDRAFGPDRHARTAYRIRAGMEWLDALSFAALDDQEMLVGTIQCWPIALISDDGQPVPIIMVGPVAVLPERQGEGFGMGLMAAMLDAEARLAADGSPSFPQVLIGDPEYYGRWGFNANATGGWRCPGPYEQSRLLARGAALSVMPANGVLGPWNPEGGIAGRD</sequence>
<dbReference type="Proteomes" id="UP001138681">
    <property type="component" value="Unassembled WGS sequence"/>
</dbReference>
<proteinExistence type="predicted"/>
<dbReference type="RefSeq" id="WP_218404673.1">
    <property type="nucleotide sequence ID" value="NZ_JAGSPC010000001.1"/>
</dbReference>
<gene>
    <name evidence="1" type="ORF">KCG46_07655</name>
</gene>
<reference evidence="1" key="1">
    <citation type="submission" date="2021-04" db="EMBL/GenBank/DDBJ databases">
        <authorList>
            <person name="Pira H."/>
            <person name="Risdian C."/>
            <person name="Wink J."/>
        </authorList>
    </citation>
    <scope>NUCLEOTIDE SEQUENCE</scope>
    <source>
        <strain evidence="1">WH158</strain>
    </source>
</reference>
<keyword evidence="2" id="KW-1185">Reference proteome</keyword>